<dbReference type="InterPro" id="IPR044222">
    <property type="entry name" value="SIP1-1/2-like"/>
</dbReference>
<gene>
    <name evidence="4" type="ORF">SADUNF_Sadunf10G0058100</name>
</gene>
<sequence length="86" mass="9502">MSMAWRFPVQAVGGIGGVIAIIEVMPIQYKYVLGGGPSLKVDLHARTIAEGVPIFFICLALYFVSMRDREGEASEVCKMKHRLGFK</sequence>
<dbReference type="PANTHER" id="PTHR46739">
    <property type="entry name" value="AQUAPORIN SIP1-1"/>
    <property type="match status" value="1"/>
</dbReference>
<name>A0A835JQJ2_9ROSI</name>
<evidence type="ECO:0000256" key="1">
    <source>
        <dbReference type="ARBA" id="ARBA00022448"/>
    </source>
</evidence>
<organism evidence="4 5">
    <name type="scientific">Salix dunnii</name>
    <dbReference type="NCBI Taxonomy" id="1413687"/>
    <lineage>
        <taxon>Eukaryota</taxon>
        <taxon>Viridiplantae</taxon>
        <taxon>Streptophyta</taxon>
        <taxon>Embryophyta</taxon>
        <taxon>Tracheophyta</taxon>
        <taxon>Spermatophyta</taxon>
        <taxon>Magnoliopsida</taxon>
        <taxon>eudicotyledons</taxon>
        <taxon>Gunneridae</taxon>
        <taxon>Pentapetalae</taxon>
        <taxon>rosids</taxon>
        <taxon>fabids</taxon>
        <taxon>Malpighiales</taxon>
        <taxon>Salicaceae</taxon>
        <taxon>Saliceae</taxon>
        <taxon>Salix</taxon>
    </lineage>
</organism>
<keyword evidence="1" id="KW-0813">Transport</keyword>
<keyword evidence="5" id="KW-1185">Reference proteome</keyword>
<evidence type="ECO:0000256" key="3">
    <source>
        <dbReference type="SAM" id="Phobius"/>
    </source>
</evidence>
<accession>A0A835JQJ2</accession>
<dbReference type="Proteomes" id="UP000657918">
    <property type="component" value="Unassembled WGS sequence"/>
</dbReference>
<protein>
    <submittedName>
        <fullName evidence="4">Uncharacterized protein</fullName>
    </submittedName>
</protein>
<keyword evidence="3" id="KW-0812">Transmembrane</keyword>
<proteinExistence type="predicted"/>
<keyword evidence="3" id="KW-1133">Transmembrane helix</keyword>
<dbReference type="AlphaFoldDB" id="A0A835JQJ2"/>
<feature type="transmembrane region" description="Helical" evidence="3">
    <location>
        <begin position="7"/>
        <end position="27"/>
    </location>
</feature>
<comment type="caution">
    <text evidence="4">The sequence shown here is derived from an EMBL/GenBank/DDBJ whole genome shotgun (WGS) entry which is preliminary data.</text>
</comment>
<dbReference type="OrthoDB" id="1746625at2759"/>
<dbReference type="GO" id="GO:0015250">
    <property type="term" value="F:water channel activity"/>
    <property type="evidence" value="ECO:0007669"/>
    <property type="project" value="InterPro"/>
</dbReference>
<keyword evidence="3" id="KW-0472">Membrane</keyword>
<dbReference type="EMBL" id="JADGMS010000010">
    <property type="protein sequence ID" value="KAF9673766.1"/>
    <property type="molecule type" value="Genomic_DNA"/>
</dbReference>
<evidence type="ECO:0000313" key="4">
    <source>
        <dbReference type="EMBL" id="KAF9673766.1"/>
    </source>
</evidence>
<evidence type="ECO:0000256" key="2">
    <source>
        <dbReference type="ARBA" id="ARBA00022737"/>
    </source>
</evidence>
<dbReference type="PANTHER" id="PTHR46739:SF2">
    <property type="entry name" value="MAJOR INTRINSIC PROTEIN (MIP) FAMILY TRANSPORTER"/>
    <property type="match status" value="1"/>
</dbReference>
<reference evidence="4 5" key="1">
    <citation type="submission" date="2020-10" db="EMBL/GenBank/DDBJ databases">
        <title>Plant Genome Project.</title>
        <authorList>
            <person name="Zhang R.-G."/>
        </authorList>
    </citation>
    <scope>NUCLEOTIDE SEQUENCE [LARGE SCALE GENOMIC DNA]</scope>
    <source>
        <strain evidence="4">FAFU-HL-1</strain>
        <tissue evidence="4">Leaf</tissue>
    </source>
</reference>
<feature type="transmembrane region" description="Helical" evidence="3">
    <location>
        <begin position="47"/>
        <end position="64"/>
    </location>
</feature>
<keyword evidence="2" id="KW-0677">Repeat</keyword>
<evidence type="ECO:0000313" key="5">
    <source>
        <dbReference type="Proteomes" id="UP000657918"/>
    </source>
</evidence>